<dbReference type="PROSITE" id="PS51375">
    <property type="entry name" value="PPR"/>
    <property type="match status" value="1"/>
</dbReference>
<organism evidence="4 5">
    <name type="scientific">Colletotrichum sublineola</name>
    <name type="common">Sorghum anthracnose fungus</name>
    <dbReference type="NCBI Taxonomy" id="1173701"/>
    <lineage>
        <taxon>Eukaryota</taxon>
        <taxon>Fungi</taxon>
        <taxon>Dikarya</taxon>
        <taxon>Ascomycota</taxon>
        <taxon>Pezizomycotina</taxon>
        <taxon>Sordariomycetes</taxon>
        <taxon>Hypocreomycetidae</taxon>
        <taxon>Glomerellales</taxon>
        <taxon>Glomerellaceae</taxon>
        <taxon>Colletotrichum</taxon>
        <taxon>Colletotrichum graminicola species complex</taxon>
    </lineage>
</organism>
<feature type="compositionally biased region" description="Polar residues" evidence="2">
    <location>
        <begin position="622"/>
        <end position="647"/>
    </location>
</feature>
<evidence type="ECO:0000259" key="3">
    <source>
        <dbReference type="SMART" id="SM00694"/>
    </source>
</evidence>
<dbReference type="InterPro" id="IPR011990">
    <property type="entry name" value="TPR-like_helical_dom_sf"/>
</dbReference>
<gene>
    <name evidence="4" type="ORF">CSUB01_00827</name>
</gene>
<dbReference type="EMBL" id="JMSE01001443">
    <property type="protein sequence ID" value="KDN61146.1"/>
    <property type="molecule type" value="Genomic_DNA"/>
</dbReference>
<feature type="region of interest" description="Disordered" evidence="2">
    <location>
        <begin position="541"/>
        <end position="648"/>
    </location>
</feature>
<dbReference type="HOGENOM" id="CLU_275103_0_0_1"/>
<feature type="region of interest" description="Disordered" evidence="2">
    <location>
        <begin position="1348"/>
        <end position="1369"/>
    </location>
</feature>
<dbReference type="Proteomes" id="UP000027238">
    <property type="component" value="Unassembled WGS sequence"/>
</dbReference>
<dbReference type="InterPro" id="IPR006614">
    <property type="entry name" value="Peroxin/Ferlin"/>
</dbReference>
<sequence length="1369" mass="155055">MPSFRSSRRVTGLKDSDYDHEISLVNHDDRVASPSIETIGGVTRASTRSRLLQSEDQDGGHHANASASGATNCDADHDASPYRQSIEQEQDQQSKPAKRKDAPMLEHQAAAATNAPSIEVEEPTPQEGPMPIRNDTQKVRPAKAERETAVDVLWENERGCIACGIALFSGKALGNLDPPPWQNQFHKTSPTTIKTAQVPDPSWEWAWPEWRVHRPEGVTMDEFGWQYSFMFSKKFSWHGPKWWNSFVRRRCWVRKRIKKKPENISDDPHMLNSDYFTVTPANHSRTSSVAGSRRGSVSKTSMQTSVVEEKPDIEDVWTLMAVLRASRIDREKIEAVENYLAHAKDNLEHLQDEMHDIMGIFVFQASRRLLLSRLTQIYDDAVAADEEQDGENGRSKERKKHLAAAIKHADEEVKRLSYWSDVKGLAENGEAKHAVAETDRGRLGGAGVTDRAGINLREVEISLLLRALGRIPAISRYTKLRAQNATWAIHRQMYLRTTLPWKAQFRRIGVSRSSLIFREPRRWPRASWAQLSLSRQWMHATSNATKDRPDEHIASHCGTRSESTAEQENPDAPAQGTGKQSDIDAASPPPGRSTDKEEGAKGVDRTFETGASELKLLEATGKPTTYGQRSADNTEPFTPATTSTPTEDMQHLLRIRNPRNNTLIKQGSQRKKVPPKNVDNALEEATAARMQYDSVLVAPAIRYNHSRETQTSFHRASLGVTRQLRLQAVRQIKNRPVINWRATLDILRLQTRPLRGPWQIRVRKITVEPELGNKLLYEVDHTIWDIHEQTRCHIELRWPKDAIGRTSNDGAYLLLSGDEEALEHATEEISRIALRNSSKIGIEGVTGSQALSTMPEKPAPSTTEALWESSVESQRPGYVPFYTTDQPHHKIPKPQKWTSETFLAYVTAITNARLPERLASKFYGSGTTANKAAIALLKAAFADKAASKAHSRRAFNQVLHFIELHGDSHLDEAREFFKSRSKLTLPPVDTGTFNILLTGNVKAKDLYNFDSILKLMIRNGCLPNEKTWSLFLQLMESEHVRRHVIQIMHSLGLLLNPTAVQLIAKELVVYDIRHVRDKWPGMREFLQSQDAKYGKYWVSRGSMNKIMSELGRLGNFTSCLDLFDIMTELSLTTPTTLTLNTVLYHARSQRNFAVARAILRRASLFKIAFDEQTYHELFSLAFRDRRPNAMGLIWRYACLEGKTSWHMRNRVSGLMEQSERELKVKTDDKRTTAIVLALPSFCPQGIKLPARKQNVGVKIAELMHQKFKEWRPDKPLHETLDASYEDDRRIIQAVKQAKQQGQLTRNITVPGKSVSIRPRIRTSDLDPSQRLHLDMLITYLAPVDGDKNTFPDERVSETTTADLEKSTGP</sequence>
<evidence type="ECO:0000256" key="1">
    <source>
        <dbReference type="PROSITE-ProRule" id="PRU00708"/>
    </source>
</evidence>
<feature type="compositionally biased region" description="Polar residues" evidence="2">
    <location>
        <begin position="44"/>
        <end position="54"/>
    </location>
</feature>
<feature type="region of interest" description="Disordered" evidence="2">
    <location>
        <begin position="286"/>
        <end position="305"/>
    </location>
</feature>
<feature type="compositionally biased region" description="Polar residues" evidence="2">
    <location>
        <begin position="82"/>
        <end position="95"/>
    </location>
</feature>
<feature type="compositionally biased region" description="Basic and acidic residues" evidence="2">
    <location>
        <begin position="545"/>
        <end position="554"/>
    </location>
</feature>
<feature type="compositionally biased region" description="Low complexity" evidence="2">
    <location>
        <begin position="286"/>
        <end position="298"/>
    </location>
</feature>
<feature type="region of interest" description="Disordered" evidence="2">
    <location>
        <begin position="28"/>
        <end position="142"/>
    </location>
</feature>
<dbReference type="eggNOG" id="ENOG502S2MG">
    <property type="taxonomic scope" value="Eukaryota"/>
</dbReference>
<comment type="caution">
    <text evidence="4">The sequence shown here is derived from an EMBL/GenBank/DDBJ whole genome shotgun (WGS) entry which is preliminary data.</text>
</comment>
<dbReference type="Gene3D" id="1.25.40.10">
    <property type="entry name" value="Tetratricopeptide repeat domain"/>
    <property type="match status" value="1"/>
</dbReference>
<evidence type="ECO:0000256" key="2">
    <source>
        <dbReference type="SAM" id="MobiDB-lite"/>
    </source>
</evidence>
<dbReference type="OMA" id="YLFRCLE"/>
<feature type="compositionally biased region" description="Basic and acidic residues" evidence="2">
    <location>
        <begin position="593"/>
        <end position="607"/>
    </location>
</feature>
<dbReference type="STRING" id="1173701.A0A066X5Z0"/>
<dbReference type="GO" id="GO:0016020">
    <property type="term" value="C:membrane"/>
    <property type="evidence" value="ECO:0007669"/>
    <property type="project" value="InterPro"/>
</dbReference>
<feature type="domain" description="Peroxin/Ferlin" evidence="3">
    <location>
        <begin position="224"/>
        <end position="259"/>
    </location>
</feature>
<name>A0A066X5Z0_COLSU</name>
<protein>
    <submittedName>
        <fullName evidence="4">Putative pentatricopeptide repeat domain-containing protein</fullName>
    </submittedName>
</protein>
<dbReference type="OrthoDB" id="185373at2759"/>
<keyword evidence="5" id="KW-1185">Reference proteome</keyword>
<evidence type="ECO:0000313" key="4">
    <source>
        <dbReference type="EMBL" id="KDN61146.1"/>
    </source>
</evidence>
<reference evidence="5" key="1">
    <citation type="journal article" date="2014" name="Genome Announc.">
        <title>Draft genome sequence of Colletotrichum sublineola, a destructive pathogen of cultivated sorghum.</title>
        <authorList>
            <person name="Baroncelli R."/>
            <person name="Sanz-Martin J.M."/>
            <person name="Rech G.E."/>
            <person name="Sukno S.A."/>
            <person name="Thon M.R."/>
        </authorList>
    </citation>
    <scope>NUCLEOTIDE SEQUENCE [LARGE SCALE GENOMIC DNA]</scope>
    <source>
        <strain evidence="5">TX430BB</strain>
    </source>
</reference>
<evidence type="ECO:0000313" key="5">
    <source>
        <dbReference type="Proteomes" id="UP000027238"/>
    </source>
</evidence>
<feature type="repeat" description="PPR" evidence="1">
    <location>
        <begin position="989"/>
        <end position="1023"/>
    </location>
</feature>
<dbReference type="SMART" id="SM00694">
    <property type="entry name" value="DysFC"/>
    <property type="match status" value="1"/>
</dbReference>
<accession>A0A066X5Z0</accession>
<feature type="compositionally biased region" description="Polar residues" evidence="2">
    <location>
        <begin position="558"/>
        <end position="567"/>
    </location>
</feature>
<proteinExistence type="predicted"/>
<dbReference type="InterPro" id="IPR002885">
    <property type="entry name" value="PPR_rpt"/>
</dbReference>